<accession>A0A9W8K2I8</accession>
<feature type="transmembrane region" description="Helical" evidence="1">
    <location>
        <begin position="303"/>
        <end position="327"/>
    </location>
</feature>
<dbReference type="OrthoDB" id="3052647at2759"/>
<gene>
    <name evidence="2" type="ORF">NLJ89_g4578</name>
</gene>
<evidence type="ECO:0000256" key="1">
    <source>
        <dbReference type="SAM" id="Phobius"/>
    </source>
</evidence>
<dbReference type="AlphaFoldDB" id="A0A9W8K2I8"/>
<dbReference type="Gene3D" id="2.60.120.260">
    <property type="entry name" value="Galactose-binding domain-like"/>
    <property type="match status" value="2"/>
</dbReference>
<organism evidence="2 3">
    <name type="scientific">Agrocybe chaxingu</name>
    <dbReference type="NCBI Taxonomy" id="84603"/>
    <lineage>
        <taxon>Eukaryota</taxon>
        <taxon>Fungi</taxon>
        <taxon>Dikarya</taxon>
        <taxon>Basidiomycota</taxon>
        <taxon>Agaricomycotina</taxon>
        <taxon>Agaricomycetes</taxon>
        <taxon>Agaricomycetidae</taxon>
        <taxon>Agaricales</taxon>
        <taxon>Agaricineae</taxon>
        <taxon>Strophariaceae</taxon>
        <taxon>Agrocybe</taxon>
    </lineage>
</organism>
<reference evidence="2" key="1">
    <citation type="submission" date="2022-07" db="EMBL/GenBank/DDBJ databases">
        <title>Genome Sequence of Agrocybe chaxingu.</title>
        <authorList>
            <person name="Buettner E."/>
        </authorList>
    </citation>
    <scope>NUCLEOTIDE SEQUENCE</scope>
    <source>
        <strain evidence="2">MP-N11</strain>
    </source>
</reference>
<keyword evidence="1" id="KW-0812">Transmembrane</keyword>
<dbReference type="Proteomes" id="UP001148786">
    <property type="component" value="Unassembled WGS sequence"/>
</dbReference>
<sequence length="380" mass="41554">MAVAVVAPSRWVVIDDSDSRIEYDGAWSVIDGTPLDSTGDAGSTYRASEHSTTAVNASFSFKFNGTNVFFQGTAPPLYLDVDGVVPWDCVLDGRSQVGRKINAGLTSENNFVYCKYDNLTPGEHTVGARITAEGPSFNLDRLAYGDVNSPPSSANAIIQVDYNDPEVKYSNSPWMSYAGYGSKNTDEAEATISFDFTGNSVAWYTVVPNSMLNASTASYQIDDEAPVLFAIPGTFATPQLYQKYFETPMRESKTHSLSVKYLGQAGAMPLSLAYMEVTNIPATTPSSSSPTFSFEGVEHKIPIAPLVVGIVGGIGLLLMAAFLVWFWRRRRRRPISRAVPPVVHMIKLRPRVPSVSSFENEKKRNSGNLKAIPDEVWEAR</sequence>
<protein>
    <submittedName>
        <fullName evidence="2">Uncharacterized protein</fullName>
    </submittedName>
</protein>
<name>A0A9W8K2I8_9AGAR</name>
<keyword evidence="1" id="KW-0472">Membrane</keyword>
<comment type="caution">
    <text evidence="2">The sequence shown here is derived from an EMBL/GenBank/DDBJ whole genome shotgun (WGS) entry which is preliminary data.</text>
</comment>
<dbReference type="EMBL" id="JANKHO010000386">
    <property type="protein sequence ID" value="KAJ3510607.1"/>
    <property type="molecule type" value="Genomic_DNA"/>
</dbReference>
<keyword evidence="1" id="KW-1133">Transmembrane helix</keyword>
<evidence type="ECO:0000313" key="2">
    <source>
        <dbReference type="EMBL" id="KAJ3510607.1"/>
    </source>
</evidence>
<evidence type="ECO:0000313" key="3">
    <source>
        <dbReference type="Proteomes" id="UP001148786"/>
    </source>
</evidence>
<keyword evidence="3" id="KW-1185">Reference proteome</keyword>
<proteinExistence type="predicted"/>